<dbReference type="Proteomes" id="UP000708208">
    <property type="component" value="Unassembled WGS sequence"/>
</dbReference>
<feature type="non-terminal residue" evidence="1">
    <location>
        <position position="1"/>
    </location>
</feature>
<dbReference type="EMBL" id="CAJVCH010542991">
    <property type="protein sequence ID" value="CAG7827316.1"/>
    <property type="molecule type" value="Genomic_DNA"/>
</dbReference>
<accession>A0A8J2L758</accession>
<organism evidence="1 2">
    <name type="scientific">Allacma fusca</name>
    <dbReference type="NCBI Taxonomy" id="39272"/>
    <lineage>
        <taxon>Eukaryota</taxon>
        <taxon>Metazoa</taxon>
        <taxon>Ecdysozoa</taxon>
        <taxon>Arthropoda</taxon>
        <taxon>Hexapoda</taxon>
        <taxon>Collembola</taxon>
        <taxon>Symphypleona</taxon>
        <taxon>Sminthuridae</taxon>
        <taxon>Allacma</taxon>
    </lineage>
</organism>
<evidence type="ECO:0000313" key="1">
    <source>
        <dbReference type="EMBL" id="CAG7827316.1"/>
    </source>
</evidence>
<gene>
    <name evidence="1" type="ORF">AFUS01_LOCUS37307</name>
</gene>
<reference evidence="1" key="1">
    <citation type="submission" date="2021-06" db="EMBL/GenBank/DDBJ databases">
        <authorList>
            <person name="Hodson N. C."/>
            <person name="Mongue J. A."/>
            <person name="Jaron S. K."/>
        </authorList>
    </citation>
    <scope>NUCLEOTIDE SEQUENCE</scope>
</reference>
<keyword evidence="2" id="KW-1185">Reference proteome</keyword>
<proteinExistence type="predicted"/>
<evidence type="ECO:0000313" key="2">
    <source>
        <dbReference type="Proteomes" id="UP000708208"/>
    </source>
</evidence>
<comment type="caution">
    <text evidence="1">The sequence shown here is derived from an EMBL/GenBank/DDBJ whole genome shotgun (WGS) entry which is preliminary data.</text>
</comment>
<protein>
    <submittedName>
        <fullName evidence="1">Uncharacterized protein</fullName>
    </submittedName>
</protein>
<dbReference type="AlphaFoldDB" id="A0A8J2L758"/>
<name>A0A8J2L758_9HEXA</name>
<sequence>RKAAKDDNFKCPTCNANSWIRYPSLFLETVDSITNISDIIMDQHGDDHLLATFDDEDNGARVWQRFVPQSIPTSKVAYLDG</sequence>